<dbReference type="KEGG" id="adin:H7849_19200"/>
<dbReference type="AlphaFoldDB" id="A0A7G8BF82"/>
<protein>
    <submittedName>
        <fullName evidence="1">PIG-L family deacetylase</fullName>
    </submittedName>
</protein>
<dbReference type="Proteomes" id="UP000515312">
    <property type="component" value="Chromosome"/>
</dbReference>
<accession>A0A7G8BF82</accession>
<gene>
    <name evidence="1" type="ORF">H7849_19200</name>
</gene>
<dbReference type="PROSITE" id="PS51318">
    <property type="entry name" value="TAT"/>
    <property type="match status" value="1"/>
</dbReference>
<keyword evidence="2" id="KW-1185">Reference proteome</keyword>
<dbReference type="Pfam" id="PF02585">
    <property type="entry name" value="PIG-L"/>
    <property type="match status" value="1"/>
</dbReference>
<proteinExistence type="predicted"/>
<sequence length="245" mass="27386">MKNLTRREMLATATATAIALGAPQAEAQSNQPKLKIVVCGGHPGDPEYGCGGTVARLTSLGHEVVLLYLNNGGWPPTSPTERIAEAKKACEILKARPLYADQENGHAIVDNAHYESYAKLLNAEKPDLVFTQWPIDNHRDHRALTMLTYDAWKNSNQSFALYYYEVSNGEDTLQFSPTHYIDITDQEAMKRAACYAHASQTPDRYYKLQDDVAAFRGIEGGYKRAEAFILQLRSPNDPLRLLMRP</sequence>
<dbReference type="InterPro" id="IPR003737">
    <property type="entry name" value="GlcNAc_PI_deacetylase-related"/>
</dbReference>
<evidence type="ECO:0000313" key="2">
    <source>
        <dbReference type="Proteomes" id="UP000515312"/>
    </source>
</evidence>
<dbReference type="InterPro" id="IPR006311">
    <property type="entry name" value="TAT_signal"/>
</dbReference>
<dbReference type="SUPFAM" id="SSF102588">
    <property type="entry name" value="LmbE-like"/>
    <property type="match status" value="1"/>
</dbReference>
<reference evidence="1 2" key="1">
    <citation type="submission" date="2020-08" db="EMBL/GenBank/DDBJ databases">
        <title>Edaphobacter telluris sp. nov. and Acidobacterium dinghuensis sp. nov., two acidobacteria isolated from forest soil.</title>
        <authorList>
            <person name="Fu J."/>
            <person name="Qiu L."/>
        </authorList>
    </citation>
    <scope>NUCLEOTIDE SEQUENCE [LARGE SCALE GENOMIC DNA]</scope>
    <source>
        <strain evidence="1">4Y35</strain>
    </source>
</reference>
<dbReference type="EMBL" id="CP060394">
    <property type="protein sequence ID" value="QNI31202.1"/>
    <property type="molecule type" value="Genomic_DNA"/>
</dbReference>
<dbReference type="InterPro" id="IPR024078">
    <property type="entry name" value="LmbE-like_dom_sf"/>
</dbReference>
<evidence type="ECO:0000313" key="1">
    <source>
        <dbReference type="EMBL" id="QNI31202.1"/>
    </source>
</evidence>
<dbReference type="Gene3D" id="3.40.50.10320">
    <property type="entry name" value="LmbE-like"/>
    <property type="match status" value="1"/>
</dbReference>
<name>A0A7G8BF82_9BACT</name>
<organism evidence="1 2">
    <name type="scientific">Alloacidobacterium dinghuense</name>
    <dbReference type="NCBI Taxonomy" id="2763107"/>
    <lineage>
        <taxon>Bacteria</taxon>
        <taxon>Pseudomonadati</taxon>
        <taxon>Acidobacteriota</taxon>
        <taxon>Terriglobia</taxon>
        <taxon>Terriglobales</taxon>
        <taxon>Acidobacteriaceae</taxon>
        <taxon>Alloacidobacterium</taxon>
    </lineage>
</organism>